<comment type="caution">
    <text evidence="3">The sequence shown here is derived from an EMBL/GenBank/DDBJ whole genome shotgun (WGS) entry which is preliminary data.</text>
</comment>
<evidence type="ECO:0000259" key="2">
    <source>
        <dbReference type="PROSITE" id="PS50887"/>
    </source>
</evidence>
<feature type="transmembrane region" description="Helical" evidence="1">
    <location>
        <begin position="189"/>
        <end position="209"/>
    </location>
</feature>
<feature type="transmembrane region" description="Helical" evidence="1">
    <location>
        <begin position="155"/>
        <end position="177"/>
    </location>
</feature>
<dbReference type="PANTHER" id="PTHR46663">
    <property type="entry name" value="DIGUANYLATE CYCLASE DGCT-RELATED"/>
    <property type="match status" value="1"/>
</dbReference>
<protein>
    <recommendedName>
        <fullName evidence="2">GGDEF domain-containing protein</fullName>
    </recommendedName>
</protein>
<dbReference type="InterPro" id="IPR043128">
    <property type="entry name" value="Rev_trsase/Diguanyl_cyclase"/>
</dbReference>
<feature type="transmembrane region" description="Helical" evidence="1">
    <location>
        <begin position="250"/>
        <end position="270"/>
    </location>
</feature>
<organism evidence="3 4">
    <name type="scientific">Actinobacteria bacterium BACL2 MAG-120802-bin41</name>
    <dbReference type="NCBI Taxonomy" id="1655568"/>
    <lineage>
        <taxon>Bacteria</taxon>
        <taxon>Bacillati</taxon>
        <taxon>Actinomycetota</taxon>
        <taxon>Actinomycetes</taxon>
        <taxon>Actinomycetes incertae sedis</taxon>
        <taxon>ac1 cluster</taxon>
    </lineage>
</organism>
<keyword evidence="1" id="KW-0812">Transmembrane</keyword>
<proteinExistence type="predicted"/>
<dbReference type="NCBIfam" id="TIGR00254">
    <property type="entry name" value="GGDEF"/>
    <property type="match status" value="1"/>
</dbReference>
<name>A0A0R2P7Y7_9ACTN</name>
<dbReference type="SUPFAM" id="SSF55073">
    <property type="entry name" value="Nucleotide cyclase"/>
    <property type="match status" value="1"/>
</dbReference>
<feature type="transmembrane region" description="Helical" evidence="1">
    <location>
        <begin position="276"/>
        <end position="294"/>
    </location>
</feature>
<dbReference type="PROSITE" id="PS50887">
    <property type="entry name" value="GGDEF"/>
    <property type="match status" value="1"/>
</dbReference>
<gene>
    <name evidence="3" type="ORF">ABR60_04870</name>
</gene>
<sequence>MKIYLLFRPLAIATLITYLFLRNNSDARWEYDLVLFNLVALLAAASIALSPILDDPYGRAGVIGAIISWSAGSITSSLDSFFEIKTLLDLDVMAQSLYSLFYPLAIFGLTRAIRFKVTSKSLELLDTSIIAIGYTTILTALLVRPAMTTIEGSIFEVFLAILYPVGDIVILVLVLLLVLRQRISWRNNLLLFGATTFFLSDFYFLYQSYLGEYEFGSLTDVGWLISFILLSEAFWFANNEEQAPRSFNPAVATIALLGSSTLLAIAVLQPSYLPRFLILPAFITIALSFLRMGVAINDARNMSNEQILARTDELTGLANRRRFMVDCQEFLKNPGSLLILDLDGFKAVNDSLGHGVGDQLLKQVAIRFQRVMPSDSLLARLGGDEFGALIPGGDGIEVARALKATLTYPFHINSHEISLDVSIGEAGNEPGASAAEQLLRRADEAMYEAKRSKLGVVSWHNQLGTSGSRL</sequence>
<dbReference type="SMART" id="SM00267">
    <property type="entry name" value="GGDEF"/>
    <property type="match status" value="1"/>
</dbReference>
<dbReference type="Pfam" id="PF00990">
    <property type="entry name" value="GGDEF"/>
    <property type="match status" value="1"/>
</dbReference>
<dbReference type="AlphaFoldDB" id="A0A0R2P7Y7"/>
<feature type="transmembrane region" description="Helical" evidence="1">
    <location>
        <begin position="124"/>
        <end position="143"/>
    </location>
</feature>
<keyword evidence="1" id="KW-0472">Membrane</keyword>
<feature type="transmembrane region" description="Helical" evidence="1">
    <location>
        <begin position="33"/>
        <end position="53"/>
    </location>
</feature>
<dbReference type="InterPro" id="IPR029787">
    <property type="entry name" value="Nucleotide_cyclase"/>
</dbReference>
<feature type="domain" description="GGDEF" evidence="2">
    <location>
        <begin position="333"/>
        <end position="462"/>
    </location>
</feature>
<reference evidence="3 4" key="1">
    <citation type="submission" date="2015-10" db="EMBL/GenBank/DDBJ databases">
        <title>Metagenome-Assembled Genomes uncover a global brackish microbiome.</title>
        <authorList>
            <person name="Hugerth L.W."/>
            <person name="Larsson J."/>
            <person name="Alneberg J."/>
            <person name="Lindh M.V."/>
            <person name="Legrand C."/>
            <person name="Pinhassi J."/>
            <person name="Andersson A.F."/>
        </authorList>
    </citation>
    <scope>NUCLEOTIDE SEQUENCE [LARGE SCALE GENOMIC DNA]</scope>
    <source>
        <strain evidence="3">BACL2 MAG-120802-bin41</strain>
    </source>
</reference>
<evidence type="ECO:0000313" key="3">
    <source>
        <dbReference type="EMBL" id="KRO31210.1"/>
    </source>
</evidence>
<dbReference type="InterPro" id="IPR052163">
    <property type="entry name" value="DGC-Regulatory_Protein"/>
</dbReference>
<keyword evidence="1" id="KW-1133">Transmembrane helix</keyword>
<dbReference type="PANTHER" id="PTHR46663:SF2">
    <property type="entry name" value="GGDEF DOMAIN-CONTAINING PROTEIN"/>
    <property type="match status" value="1"/>
</dbReference>
<accession>A0A0R2P7Y7</accession>
<evidence type="ECO:0000256" key="1">
    <source>
        <dbReference type="SAM" id="Phobius"/>
    </source>
</evidence>
<dbReference type="Gene3D" id="3.30.70.270">
    <property type="match status" value="1"/>
</dbReference>
<evidence type="ECO:0000313" key="4">
    <source>
        <dbReference type="Proteomes" id="UP000053941"/>
    </source>
</evidence>
<feature type="transmembrane region" description="Helical" evidence="1">
    <location>
        <begin position="92"/>
        <end position="112"/>
    </location>
</feature>
<dbReference type="CDD" id="cd01949">
    <property type="entry name" value="GGDEF"/>
    <property type="match status" value="1"/>
</dbReference>
<feature type="transmembrane region" description="Helical" evidence="1">
    <location>
        <begin position="221"/>
        <end position="238"/>
    </location>
</feature>
<dbReference type="InterPro" id="IPR000160">
    <property type="entry name" value="GGDEF_dom"/>
</dbReference>
<feature type="transmembrane region" description="Helical" evidence="1">
    <location>
        <begin position="6"/>
        <end position="21"/>
    </location>
</feature>
<dbReference type="EMBL" id="LIAS01000012">
    <property type="protein sequence ID" value="KRO31210.1"/>
    <property type="molecule type" value="Genomic_DNA"/>
</dbReference>
<dbReference type="Proteomes" id="UP000053941">
    <property type="component" value="Unassembled WGS sequence"/>
</dbReference>